<dbReference type="Pfam" id="PF07885">
    <property type="entry name" value="Ion_trans_2"/>
    <property type="match status" value="2"/>
</dbReference>
<name>A0A8S9XXW8_APOLU</name>
<feature type="transmembrane region" description="Helical" evidence="10">
    <location>
        <begin position="40"/>
        <end position="66"/>
    </location>
</feature>
<evidence type="ECO:0000313" key="12">
    <source>
        <dbReference type="EMBL" id="KAF6213922.1"/>
    </source>
</evidence>
<evidence type="ECO:0000256" key="2">
    <source>
        <dbReference type="ARBA" id="ARBA00022448"/>
    </source>
</evidence>
<feature type="compositionally biased region" description="Basic and acidic residues" evidence="9">
    <location>
        <begin position="7"/>
        <end position="16"/>
    </location>
</feature>
<dbReference type="InterPro" id="IPR003280">
    <property type="entry name" value="2pore_dom_K_chnl"/>
</dbReference>
<dbReference type="InterPro" id="IPR013099">
    <property type="entry name" value="K_chnl_dom"/>
</dbReference>
<evidence type="ECO:0000256" key="7">
    <source>
        <dbReference type="ARBA" id="ARBA00023303"/>
    </source>
</evidence>
<dbReference type="AlphaFoldDB" id="A0A8S9XXW8"/>
<dbReference type="PANTHER" id="PTHR31296">
    <property type="entry name" value="UPF0565 PROTEIN C2ORF69"/>
    <property type="match status" value="1"/>
</dbReference>
<dbReference type="GO" id="GO:0016020">
    <property type="term" value="C:membrane"/>
    <property type="evidence" value="ECO:0007669"/>
    <property type="project" value="UniProtKB-SubCell"/>
</dbReference>
<comment type="subcellular location">
    <subcellularLocation>
        <location evidence="1">Membrane</location>
        <topology evidence="1">Multi-pass membrane protein</topology>
    </subcellularLocation>
</comment>
<keyword evidence="7 8" id="KW-0407">Ion channel</keyword>
<keyword evidence="4 10" id="KW-1133">Transmembrane helix</keyword>
<dbReference type="Pfam" id="PF10561">
    <property type="entry name" value="C2orf69"/>
    <property type="match status" value="3"/>
</dbReference>
<organism evidence="12 13">
    <name type="scientific">Apolygus lucorum</name>
    <name type="common">Small green plant bug</name>
    <name type="synonym">Lygocoris lucorum</name>
    <dbReference type="NCBI Taxonomy" id="248454"/>
    <lineage>
        <taxon>Eukaryota</taxon>
        <taxon>Metazoa</taxon>
        <taxon>Ecdysozoa</taxon>
        <taxon>Arthropoda</taxon>
        <taxon>Hexapoda</taxon>
        <taxon>Insecta</taxon>
        <taxon>Pterygota</taxon>
        <taxon>Neoptera</taxon>
        <taxon>Paraneoptera</taxon>
        <taxon>Hemiptera</taxon>
        <taxon>Heteroptera</taxon>
        <taxon>Panheteroptera</taxon>
        <taxon>Cimicomorpha</taxon>
        <taxon>Miridae</taxon>
        <taxon>Mirini</taxon>
        <taxon>Apolygus</taxon>
    </lineage>
</organism>
<feature type="domain" description="Potassium channel" evidence="11">
    <location>
        <begin position="230"/>
        <end position="311"/>
    </location>
</feature>
<dbReference type="OrthoDB" id="297496at2759"/>
<gene>
    <name evidence="12" type="ORF">GE061_011648</name>
</gene>
<feature type="transmembrane region" description="Helical" evidence="10">
    <location>
        <begin position="138"/>
        <end position="159"/>
    </location>
</feature>
<reference evidence="12" key="1">
    <citation type="journal article" date="2021" name="Mol. Ecol. Resour.">
        <title>Apolygus lucorum genome provides insights into omnivorousness and mesophyll feeding.</title>
        <authorList>
            <person name="Liu Y."/>
            <person name="Liu H."/>
            <person name="Wang H."/>
            <person name="Huang T."/>
            <person name="Liu B."/>
            <person name="Yang B."/>
            <person name="Yin L."/>
            <person name="Li B."/>
            <person name="Zhang Y."/>
            <person name="Zhang S."/>
            <person name="Jiang F."/>
            <person name="Zhang X."/>
            <person name="Ren Y."/>
            <person name="Wang B."/>
            <person name="Wang S."/>
            <person name="Lu Y."/>
            <person name="Wu K."/>
            <person name="Fan W."/>
            <person name="Wang G."/>
        </authorList>
    </citation>
    <scope>NUCLEOTIDE SEQUENCE</scope>
    <source>
        <strain evidence="12">12Hb</strain>
    </source>
</reference>
<protein>
    <recommendedName>
        <fullName evidence="11">Potassium channel domain-containing protein</fullName>
    </recommendedName>
</protein>
<keyword evidence="5 8" id="KW-0406">Ion transport</keyword>
<dbReference type="GO" id="GO:0005739">
    <property type="term" value="C:mitochondrion"/>
    <property type="evidence" value="ECO:0007669"/>
    <property type="project" value="TreeGrafter"/>
</dbReference>
<comment type="similarity">
    <text evidence="8">Belongs to the two pore domain potassium channel (TC 1.A.1.8) family.</text>
</comment>
<evidence type="ECO:0000256" key="3">
    <source>
        <dbReference type="ARBA" id="ARBA00022692"/>
    </source>
</evidence>
<accession>A0A8S9XXW8</accession>
<dbReference type="PRINTS" id="PR01333">
    <property type="entry name" value="2POREKCHANEL"/>
</dbReference>
<evidence type="ECO:0000256" key="9">
    <source>
        <dbReference type="SAM" id="MobiDB-lite"/>
    </source>
</evidence>
<keyword evidence="6 10" id="KW-0472">Membrane</keyword>
<dbReference type="PANTHER" id="PTHR31296:SF1">
    <property type="entry name" value="MITOCHONDRIAL PROTEIN C2ORF69"/>
    <property type="match status" value="1"/>
</dbReference>
<dbReference type="EMBL" id="WIXP02000003">
    <property type="protein sequence ID" value="KAF6213922.1"/>
    <property type="molecule type" value="Genomic_DNA"/>
</dbReference>
<sequence length="641" mass="73558">MRQSRSRFRESVRSRESYSSAGSDREHDPREKIKNCCRKVVAFMCTQVGVGGLIVGYAVVGAFGFIQIESSEERPELEQVEGMRRNCAIYLWDVMQTENVFNHSRWSRKANVILKDFQQGVAGAVKRGYDGRTVTESWSFPAALMFCLSVFTMIGYGNLVPRTNIGKAATIVYAIFGVPLYVLYFMNMGKVLASVFRWFYTKMSNCCTSSHKKEMMPRKVIVPSTACLWVLGAYIATGTIMFAEWEKWDYLDSTYFCVTSLCKIGFGDLVPGANISESKSGHQTKLVINFVYLLVGMGVIAMCYNLMREVVRLKMHELKRDILVCFEDIRRLAKMAAPIRLAEMYGFQGRHNDVIYMEPKTLPSSSVVVFFPGDVQDYPENMEAHRYNKNYVKWNLQDVAIILHNKFVSSHVVVVRPSRLASHKLATFMEFLSPDQEQRRMEFKMFGCFDNFVPCNNTGVPDHTPMNYALHHLERLLQNISTELKEKWSKDGIDKTDLQLDKLDVVLIGFSKGCVVLNQFLYEFHYLKTLTPDDETMSDLVNRIHDMYWLDGGHSGGKNTWITSRSLLETLARLGINVHIHVTPYQINDDRRPWIRKEEKAFGDWLKKLGASVTRTVHFENQVPTLKSHLEVLDVFKPDVT</sequence>
<comment type="caution">
    <text evidence="12">The sequence shown here is derived from an EMBL/GenBank/DDBJ whole genome shotgun (WGS) entry which is preliminary data.</text>
</comment>
<evidence type="ECO:0000256" key="8">
    <source>
        <dbReference type="RuleBase" id="RU003857"/>
    </source>
</evidence>
<evidence type="ECO:0000256" key="10">
    <source>
        <dbReference type="SAM" id="Phobius"/>
    </source>
</evidence>
<feature type="region of interest" description="Disordered" evidence="9">
    <location>
        <begin position="1"/>
        <end position="29"/>
    </location>
</feature>
<evidence type="ECO:0000256" key="4">
    <source>
        <dbReference type="ARBA" id="ARBA00022989"/>
    </source>
</evidence>
<feature type="domain" description="Potassium channel" evidence="11">
    <location>
        <begin position="135"/>
        <end position="192"/>
    </location>
</feature>
<evidence type="ECO:0000256" key="1">
    <source>
        <dbReference type="ARBA" id="ARBA00004141"/>
    </source>
</evidence>
<dbReference type="GO" id="GO:0005267">
    <property type="term" value="F:potassium channel activity"/>
    <property type="evidence" value="ECO:0007669"/>
    <property type="project" value="InterPro"/>
</dbReference>
<dbReference type="Proteomes" id="UP000466442">
    <property type="component" value="Unassembled WGS sequence"/>
</dbReference>
<keyword evidence="13" id="KW-1185">Reference proteome</keyword>
<evidence type="ECO:0000256" key="6">
    <source>
        <dbReference type="ARBA" id="ARBA00023136"/>
    </source>
</evidence>
<evidence type="ECO:0000259" key="11">
    <source>
        <dbReference type="Pfam" id="PF07885"/>
    </source>
</evidence>
<proteinExistence type="inferred from homology"/>
<feature type="transmembrane region" description="Helical" evidence="10">
    <location>
        <begin position="286"/>
        <end position="307"/>
    </location>
</feature>
<keyword evidence="2 8" id="KW-0813">Transport</keyword>
<feature type="transmembrane region" description="Helical" evidence="10">
    <location>
        <begin position="171"/>
        <end position="200"/>
    </location>
</feature>
<dbReference type="Gene3D" id="1.10.287.70">
    <property type="match status" value="1"/>
</dbReference>
<evidence type="ECO:0000256" key="5">
    <source>
        <dbReference type="ARBA" id="ARBA00023065"/>
    </source>
</evidence>
<dbReference type="InterPro" id="IPR018881">
    <property type="entry name" value="C2orf69_mit"/>
</dbReference>
<keyword evidence="3 8" id="KW-0812">Transmembrane</keyword>
<dbReference type="SUPFAM" id="SSF81324">
    <property type="entry name" value="Voltage-gated potassium channels"/>
    <property type="match status" value="2"/>
</dbReference>
<evidence type="ECO:0000313" key="13">
    <source>
        <dbReference type="Proteomes" id="UP000466442"/>
    </source>
</evidence>
<feature type="transmembrane region" description="Helical" evidence="10">
    <location>
        <begin position="220"/>
        <end position="243"/>
    </location>
</feature>